<dbReference type="GO" id="GO:0004672">
    <property type="term" value="F:protein kinase activity"/>
    <property type="evidence" value="ECO:0007669"/>
    <property type="project" value="InterPro"/>
</dbReference>
<dbReference type="InterPro" id="IPR011009">
    <property type="entry name" value="Kinase-like_dom_sf"/>
</dbReference>
<dbReference type="PROSITE" id="PS50011">
    <property type="entry name" value="PROTEIN_KINASE_DOM"/>
    <property type="match status" value="1"/>
</dbReference>
<dbReference type="EMBL" id="CP092625">
    <property type="protein sequence ID" value="UMM44459.1"/>
    <property type="molecule type" value="Genomic_DNA"/>
</dbReference>
<dbReference type="Gene3D" id="3.30.200.20">
    <property type="entry name" value="Phosphorylase Kinase, domain 1"/>
    <property type="match status" value="1"/>
</dbReference>
<protein>
    <recommendedName>
        <fullName evidence="1">Protein kinase domain-containing protein</fullName>
    </recommendedName>
</protein>
<evidence type="ECO:0000259" key="1">
    <source>
        <dbReference type="PROSITE" id="PS50011"/>
    </source>
</evidence>
<accession>A0AAE9FJQ7</accession>
<feature type="domain" description="Protein kinase" evidence="1">
    <location>
        <begin position="35"/>
        <end position="148"/>
    </location>
</feature>
<sequence>MQQNDQLSPGYGYEPPVFDRSTIPESLQLTNGERYSVRGLFGRGGFSTVYRVRDQNGQQYAAKVLALIYNNSCDDELEAYQRITQDPHINLLSLHSSGKLINPPRGCSEDVIITEPCGPSIRDIMTRASMDAGYGQMATFSISDIKQI</sequence>
<name>A0AAE9FJQ7_CAEBR</name>
<evidence type="ECO:0000313" key="2">
    <source>
        <dbReference type="EMBL" id="UMM44459.1"/>
    </source>
</evidence>
<dbReference type="Gene3D" id="1.10.510.10">
    <property type="entry name" value="Transferase(Phosphotransferase) domain 1"/>
    <property type="match status" value="1"/>
</dbReference>
<dbReference type="Proteomes" id="UP000829354">
    <property type="component" value="Chromosome X"/>
</dbReference>
<reference evidence="2 3" key="1">
    <citation type="submission" date="2022-04" db="EMBL/GenBank/DDBJ databases">
        <title>Chromosome-level reference genomes for two strains of Caenorhabditis briggsae: an improved platform for comparative genomics.</title>
        <authorList>
            <person name="Stevens L."/>
            <person name="Andersen E."/>
        </authorList>
    </citation>
    <scope>NUCLEOTIDE SEQUENCE [LARGE SCALE GENOMIC DNA]</scope>
    <source>
        <strain evidence="2">VX34</strain>
        <tissue evidence="2">Whole-organism</tissue>
    </source>
</reference>
<organism evidence="2 3">
    <name type="scientific">Caenorhabditis briggsae</name>
    <dbReference type="NCBI Taxonomy" id="6238"/>
    <lineage>
        <taxon>Eukaryota</taxon>
        <taxon>Metazoa</taxon>
        <taxon>Ecdysozoa</taxon>
        <taxon>Nematoda</taxon>
        <taxon>Chromadorea</taxon>
        <taxon>Rhabditida</taxon>
        <taxon>Rhabditina</taxon>
        <taxon>Rhabditomorpha</taxon>
        <taxon>Rhabditoidea</taxon>
        <taxon>Rhabditidae</taxon>
        <taxon>Peloderinae</taxon>
        <taxon>Caenorhabditis</taxon>
    </lineage>
</organism>
<dbReference type="GO" id="GO:0005524">
    <property type="term" value="F:ATP binding"/>
    <property type="evidence" value="ECO:0007669"/>
    <property type="project" value="InterPro"/>
</dbReference>
<gene>
    <name evidence="2" type="ORF">L5515_019605</name>
</gene>
<dbReference type="InterPro" id="IPR000719">
    <property type="entry name" value="Prot_kinase_dom"/>
</dbReference>
<dbReference type="SUPFAM" id="SSF56112">
    <property type="entry name" value="Protein kinase-like (PK-like)"/>
    <property type="match status" value="1"/>
</dbReference>
<dbReference type="AlphaFoldDB" id="A0AAE9FJQ7"/>
<evidence type="ECO:0000313" key="3">
    <source>
        <dbReference type="Proteomes" id="UP000829354"/>
    </source>
</evidence>
<proteinExistence type="predicted"/>
<keyword evidence="3" id="KW-1185">Reference proteome</keyword>